<reference evidence="1" key="1">
    <citation type="submission" date="2022-11" db="EMBL/GenBank/DDBJ databases">
        <title>Lacinutrix neustonica HL-RS19T sp. nov., isolated from the surface microlayer sample of brackish Lake Shihwa.</title>
        <authorList>
            <person name="Choi J.Y."/>
            <person name="Hwang C.Y."/>
        </authorList>
    </citation>
    <scope>NUCLEOTIDE SEQUENCE</scope>
    <source>
        <strain evidence="1">HL-RS19</strain>
    </source>
</reference>
<organism evidence="1 2">
    <name type="scientific">Lacinutrix neustonica</name>
    <dbReference type="NCBI Taxonomy" id="2980107"/>
    <lineage>
        <taxon>Bacteria</taxon>
        <taxon>Pseudomonadati</taxon>
        <taxon>Bacteroidota</taxon>
        <taxon>Flavobacteriia</taxon>
        <taxon>Flavobacteriales</taxon>
        <taxon>Flavobacteriaceae</taxon>
        <taxon>Lacinutrix</taxon>
    </lineage>
</organism>
<evidence type="ECO:0000313" key="1">
    <source>
        <dbReference type="EMBL" id="WAC01861.1"/>
    </source>
</evidence>
<protein>
    <submittedName>
        <fullName evidence="1">Uncharacterized protein</fullName>
    </submittedName>
</protein>
<gene>
    <name evidence="1" type="ORF">N7U66_18650</name>
</gene>
<accession>A0A9E8MVK7</accession>
<evidence type="ECO:0000313" key="2">
    <source>
        <dbReference type="Proteomes" id="UP001164705"/>
    </source>
</evidence>
<dbReference type="EMBL" id="CP113088">
    <property type="protein sequence ID" value="WAC01861.1"/>
    <property type="molecule type" value="Genomic_DNA"/>
</dbReference>
<dbReference type="RefSeq" id="WP_267676459.1">
    <property type="nucleotide sequence ID" value="NZ_CP113088.1"/>
</dbReference>
<sequence>MVYRNLTIADKPAVLDLEPLATCESFDGEIIYNLVNAIPQAILDSTELLISFYNTLDDANLRENTIVSPTNYNTTSSNETIFIRLDNSNGNCFSVSELELTIIDPPAIDEFEEYFFCNNDATAQITIDVGNLPLPLDDYNFLWLDSNETTPEIQVNQEGTYYVRVIFAASVTPENPKDAILKELSK</sequence>
<proteinExistence type="predicted"/>
<name>A0A9E8MVK7_9FLAO</name>
<dbReference type="KEGG" id="lnu:N7U66_18650"/>
<dbReference type="Proteomes" id="UP001164705">
    <property type="component" value="Chromosome"/>
</dbReference>
<keyword evidence="2" id="KW-1185">Reference proteome</keyword>
<dbReference type="AlphaFoldDB" id="A0A9E8MVK7"/>